<evidence type="ECO:0000259" key="1">
    <source>
        <dbReference type="Pfam" id="PF03781"/>
    </source>
</evidence>
<dbReference type="EMBL" id="JAQOSQ010000003">
    <property type="protein sequence ID" value="MDJ1182488.1"/>
    <property type="molecule type" value="Genomic_DNA"/>
</dbReference>
<evidence type="ECO:0000313" key="3">
    <source>
        <dbReference type="Proteomes" id="UP001232992"/>
    </source>
</evidence>
<comment type="caution">
    <text evidence="2">The sequence shown here is derived from an EMBL/GenBank/DDBJ whole genome shotgun (WGS) entry which is preliminary data.</text>
</comment>
<gene>
    <name evidence="2" type="ORF">PMH09_04705</name>
</gene>
<feature type="domain" description="Sulfatase-modifying factor enzyme-like" evidence="1">
    <location>
        <begin position="14"/>
        <end position="110"/>
    </location>
</feature>
<sequence length="116" mass="13848">MYFAENLREHLSLEMVKIPPGTFMMGSPDHELERLENEWPYHEVTVGEFFCGRYPITQGQWRVIVESTKPIERELNPDPSLFKDNYKDCDRWSRPVECISWYDAQEFCARLRQKTG</sequence>
<proteinExistence type="predicted"/>
<dbReference type="InterPro" id="IPR005532">
    <property type="entry name" value="SUMF_dom"/>
</dbReference>
<dbReference type="Gene3D" id="3.90.1580.10">
    <property type="entry name" value="paralog of FGE (formylglycine-generating enzyme)"/>
    <property type="match status" value="1"/>
</dbReference>
<organism evidence="2 3">
    <name type="scientific">Roseofilum casamattae BLCC-M143</name>
    <dbReference type="NCBI Taxonomy" id="3022442"/>
    <lineage>
        <taxon>Bacteria</taxon>
        <taxon>Bacillati</taxon>
        <taxon>Cyanobacteriota</taxon>
        <taxon>Cyanophyceae</taxon>
        <taxon>Desertifilales</taxon>
        <taxon>Desertifilaceae</taxon>
        <taxon>Roseofilum</taxon>
        <taxon>Roseofilum casamattae</taxon>
    </lineage>
</organism>
<evidence type="ECO:0000313" key="2">
    <source>
        <dbReference type="EMBL" id="MDJ1182488.1"/>
    </source>
</evidence>
<dbReference type="PANTHER" id="PTHR23150">
    <property type="entry name" value="SULFATASE MODIFYING FACTOR 1, 2"/>
    <property type="match status" value="1"/>
</dbReference>
<dbReference type="InterPro" id="IPR016187">
    <property type="entry name" value="CTDL_fold"/>
</dbReference>
<dbReference type="SUPFAM" id="SSF56436">
    <property type="entry name" value="C-type lectin-like"/>
    <property type="match status" value="1"/>
</dbReference>
<name>A0ABT7BTH8_9CYAN</name>
<dbReference type="InterPro" id="IPR051043">
    <property type="entry name" value="Sulfatase_Mod_Factor_Kinase"/>
</dbReference>
<dbReference type="PANTHER" id="PTHR23150:SF19">
    <property type="entry name" value="FORMYLGLYCINE-GENERATING ENZYME"/>
    <property type="match status" value="1"/>
</dbReference>
<dbReference type="Proteomes" id="UP001232992">
    <property type="component" value="Unassembled WGS sequence"/>
</dbReference>
<dbReference type="RefSeq" id="WP_283757140.1">
    <property type="nucleotide sequence ID" value="NZ_JAQOSQ010000003.1"/>
</dbReference>
<keyword evidence="3" id="KW-1185">Reference proteome</keyword>
<protein>
    <submittedName>
        <fullName evidence="2">Formylglycine-generating enzyme family protein</fullName>
    </submittedName>
</protein>
<dbReference type="InterPro" id="IPR042095">
    <property type="entry name" value="SUMF_sf"/>
</dbReference>
<accession>A0ABT7BTH8</accession>
<dbReference type="Pfam" id="PF03781">
    <property type="entry name" value="FGE-sulfatase"/>
    <property type="match status" value="1"/>
</dbReference>
<reference evidence="2 3" key="1">
    <citation type="submission" date="2023-01" db="EMBL/GenBank/DDBJ databases">
        <title>Novel diversity within Roseofilum (Cyanobacteria; Desertifilaceae) from marine benthic mats with descriptions of four novel species.</title>
        <authorList>
            <person name="Wang Y."/>
            <person name="Berthold D.E."/>
            <person name="Hu J."/>
            <person name="Lefler F.W."/>
            <person name="Laughinghouse H.D. IV."/>
        </authorList>
    </citation>
    <scope>NUCLEOTIDE SEQUENCE [LARGE SCALE GENOMIC DNA]</scope>
    <source>
        <strain evidence="2 3">BLCC-M143</strain>
    </source>
</reference>